<keyword evidence="5 7" id="KW-0472">Membrane</keyword>
<dbReference type="Pfam" id="PF01529">
    <property type="entry name" value="DHHC"/>
    <property type="match status" value="1"/>
</dbReference>
<evidence type="ECO:0000313" key="9">
    <source>
        <dbReference type="EMBL" id="CAL5132119.1"/>
    </source>
</evidence>
<evidence type="ECO:0000256" key="2">
    <source>
        <dbReference type="ARBA" id="ARBA00022679"/>
    </source>
</evidence>
<reference evidence="9" key="1">
    <citation type="submission" date="2024-06" db="EMBL/GenBank/DDBJ databases">
        <authorList>
            <person name="Liu X."/>
            <person name="Lenzi L."/>
            <person name="Haldenby T S."/>
            <person name="Uol C."/>
        </authorList>
    </citation>
    <scope>NUCLEOTIDE SEQUENCE</scope>
</reference>
<keyword evidence="2 7" id="KW-0808">Transferase</keyword>
<dbReference type="Proteomes" id="UP001497525">
    <property type="component" value="Unassembled WGS sequence"/>
</dbReference>
<feature type="transmembrane region" description="Helical" evidence="7">
    <location>
        <begin position="164"/>
        <end position="189"/>
    </location>
</feature>
<dbReference type="InterPro" id="IPR039859">
    <property type="entry name" value="PFA4/ZDH16/20/ERF2-like"/>
</dbReference>
<gene>
    <name evidence="9" type="ORF">CDAUBV1_LOCUS4629</name>
</gene>
<accession>A0AAV2T7X1</accession>
<dbReference type="GO" id="GO:0019706">
    <property type="term" value="F:protein-cysteine S-palmitoyltransferase activity"/>
    <property type="evidence" value="ECO:0007669"/>
    <property type="project" value="UniProtKB-EC"/>
</dbReference>
<evidence type="ECO:0000259" key="8">
    <source>
        <dbReference type="Pfam" id="PF01529"/>
    </source>
</evidence>
<dbReference type="EC" id="2.3.1.225" evidence="7"/>
<name>A0AAV2T7X1_CALDB</name>
<dbReference type="PANTHER" id="PTHR12246">
    <property type="entry name" value="PALMITOYLTRANSFERASE ZDHHC16"/>
    <property type="match status" value="1"/>
</dbReference>
<protein>
    <recommendedName>
        <fullName evidence="7">Palmitoyltransferase</fullName>
        <ecNumber evidence="7">2.3.1.225</ecNumber>
    </recommendedName>
</protein>
<feature type="transmembrane region" description="Helical" evidence="7">
    <location>
        <begin position="209"/>
        <end position="242"/>
    </location>
</feature>
<organism evidence="9 10">
    <name type="scientific">Calicophoron daubneyi</name>
    <name type="common">Rumen fluke</name>
    <name type="synonym">Paramphistomum daubneyi</name>
    <dbReference type="NCBI Taxonomy" id="300641"/>
    <lineage>
        <taxon>Eukaryota</taxon>
        <taxon>Metazoa</taxon>
        <taxon>Spiralia</taxon>
        <taxon>Lophotrochozoa</taxon>
        <taxon>Platyhelminthes</taxon>
        <taxon>Trematoda</taxon>
        <taxon>Digenea</taxon>
        <taxon>Plagiorchiida</taxon>
        <taxon>Pronocephalata</taxon>
        <taxon>Paramphistomoidea</taxon>
        <taxon>Paramphistomidae</taxon>
        <taxon>Calicophoron</taxon>
    </lineage>
</organism>
<evidence type="ECO:0000256" key="7">
    <source>
        <dbReference type="RuleBase" id="RU079119"/>
    </source>
</evidence>
<evidence type="ECO:0000256" key="1">
    <source>
        <dbReference type="ARBA" id="ARBA00004141"/>
    </source>
</evidence>
<comment type="similarity">
    <text evidence="7">Belongs to the DHHC palmitoyltransferase family.</text>
</comment>
<keyword evidence="6 7" id="KW-0012">Acyltransferase</keyword>
<dbReference type="GO" id="GO:0016020">
    <property type="term" value="C:membrane"/>
    <property type="evidence" value="ECO:0007669"/>
    <property type="project" value="UniProtKB-SubCell"/>
</dbReference>
<comment type="caution">
    <text evidence="9">The sequence shown here is derived from an EMBL/GenBank/DDBJ whole genome shotgun (WGS) entry which is preliminary data.</text>
</comment>
<sequence length="331" mass="37560">MTLRGMLSRPFTKILASGNAGARDPHANALGDAKRELLSQRILRFFVAAYVVFLVVLEAFFIMPELYERRWDLYSAFFVVGIYFLACFTCSVIRFVTEDPSIRGLVLANRVCRDWSYCVSCQTPRPPRTHHCHICDACVLRRDHHCVLLAQCVGFTNWRYFFTLIVYGALGTWLATFFNLQFIFGSRFLPASWSPGFRLLCMLSPPGLFWFFGLLTIGQTVVFVSSTTCLLFALLLVCFGFYHARLMCHNQTTSDQMARFRASAADSTHRATDSQTILTTTTVNPYDVGVQANVSQFLGLNWIKSILLPFSSVSYPIDGLSFPRSDLVKFR</sequence>
<feature type="transmembrane region" description="Helical" evidence="7">
    <location>
        <begin position="74"/>
        <end position="96"/>
    </location>
</feature>
<dbReference type="EMBL" id="CAXLJL010000115">
    <property type="protein sequence ID" value="CAL5132119.1"/>
    <property type="molecule type" value="Genomic_DNA"/>
</dbReference>
<comment type="subcellular location">
    <subcellularLocation>
        <location evidence="1">Membrane</location>
        <topology evidence="1">Multi-pass membrane protein</topology>
    </subcellularLocation>
</comment>
<dbReference type="InterPro" id="IPR001594">
    <property type="entry name" value="Palmitoyltrfase_DHHC"/>
</dbReference>
<keyword evidence="4 7" id="KW-1133">Transmembrane helix</keyword>
<feature type="transmembrane region" description="Helical" evidence="7">
    <location>
        <begin position="42"/>
        <end position="62"/>
    </location>
</feature>
<evidence type="ECO:0000256" key="4">
    <source>
        <dbReference type="ARBA" id="ARBA00022989"/>
    </source>
</evidence>
<proteinExistence type="inferred from homology"/>
<comment type="catalytic activity">
    <reaction evidence="7">
        <text>L-cysteinyl-[protein] + hexadecanoyl-CoA = S-hexadecanoyl-L-cysteinyl-[protein] + CoA</text>
        <dbReference type="Rhea" id="RHEA:36683"/>
        <dbReference type="Rhea" id="RHEA-COMP:10131"/>
        <dbReference type="Rhea" id="RHEA-COMP:11032"/>
        <dbReference type="ChEBI" id="CHEBI:29950"/>
        <dbReference type="ChEBI" id="CHEBI:57287"/>
        <dbReference type="ChEBI" id="CHEBI:57379"/>
        <dbReference type="ChEBI" id="CHEBI:74151"/>
        <dbReference type="EC" id="2.3.1.225"/>
    </reaction>
</comment>
<evidence type="ECO:0000256" key="6">
    <source>
        <dbReference type="ARBA" id="ARBA00023315"/>
    </source>
</evidence>
<evidence type="ECO:0000256" key="3">
    <source>
        <dbReference type="ARBA" id="ARBA00022692"/>
    </source>
</evidence>
<dbReference type="AlphaFoldDB" id="A0AAV2T7X1"/>
<evidence type="ECO:0000256" key="5">
    <source>
        <dbReference type="ARBA" id="ARBA00023136"/>
    </source>
</evidence>
<feature type="domain" description="Palmitoyltransferase DHHC" evidence="8">
    <location>
        <begin position="115"/>
        <end position="257"/>
    </location>
</feature>
<keyword evidence="3 7" id="KW-0812">Transmembrane</keyword>
<evidence type="ECO:0000313" key="10">
    <source>
        <dbReference type="Proteomes" id="UP001497525"/>
    </source>
</evidence>
<dbReference type="PROSITE" id="PS50216">
    <property type="entry name" value="DHHC"/>
    <property type="match status" value="1"/>
</dbReference>
<comment type="domain">
    <text evidence="7">The DHHC domain is required for palmitoyltransferase activity.</text>
</comment>